<dbReference type="EMBL" id="JAKVTW010000005">
    <property type="protein sequence ID" value="MCH4811470.1"/>
    <property type="molecule type" value="Genomic_DNA"/>
</dbReference>
<dbReference type="RefSeq" id="WP_240717847.1">
    <property type="nucleotide sequence ID" value="NZ_JAKVTW010000005.1"/>
</dbReference>
<accession>A0ABS9S5T0</accession>
<reference evidence="1 2" key="1">
    <citation type="submission" date="2022-03" db="EMBL/GenBank/DDBJ databases">
        <title>Genomic signatures underlying metal tolerance in selected Arctic bacterial isolates.</title>
        <authorList>
            <person name="Thomas F.A."/>
            <person name="Venkatachalam S."/>
            <person name="Krishnan K.P."/>
        </authorList>
    </citation>
    <scope>NUCLEOTIDE SEQUENCE [LARGE SCALE GENOMIC DNA]</scope>
    <source>
        <strain evidence="1 2">HM116</strain>
    </source>
</reference>
<sequence>MIFCEGHEDDGSACERKAVHDMLIEAFDEEREVMLCDRCAERLSRERESEEEENDY</sequence>
<protein>
    <submittedName>
        <fullName evidence="1">Uncharacterized protein</fullName>
    </submittedName>
</protein>
<dbReference type="Proteomes" id="UP001320609">
    <property type="component" value="Unassembled WGS sequence"/>
</dbReference>
<comment type="caution">
    <text evidence="1">The sequence shown here is derived from an EMBL/GenBank/DDBJ whole genome shotgun (WGS) entry which is preliminary data.</text>
</comment>
<name>A0ABS9S5T0_9GAMM</name>
<proteinExistence type="predicted"/>
<evidence type="ECO:0000313" key="2">
    <source>
        <dbReference type="Proteomes" id="UP001320609"/>
    </source>
</evidence>
<evidence type="ECO:0000313" key="1">
    <source>
        <dbReference type="EMBL" id="MCH4811470.1"/>
    </source>
</evidence>
<keyword evidence="2" id="KW-1185">Reference proteome</keyword>
<gene>
    <name evidence="1" type="ORF">MLE19_09015</name>
</gene>
<organism evidence="1 2">
    <name type="scientific">Vreelandella neptunia</name>
    <dbReference type="NCBI Taxonomy" id="115551"/>
    <lineage>
        <taxon>Bacteria</taxon>
        <taxon>Pseudomonadati</taxon>
        <taxon>Pseudomonadota</taxon>
        <taxon>Gammaproteobacteria</taxon>
        <taxon>Oceanospirillales</taxon>
        <taxon>Halomonadaceae</taxon>
        <taxon>Vreelandella</taxon>
    </lineage>
</organism>